<dbReference type="InterPro" id="IPR021331">
    <property type="entry name" value="Hva1_TUDOR"/>
</dbReference>
<feature type="region of interest" description="Disordered" evidence="2">
    <location>
        <begin position="146"/>
        <end position="187"/>
    </location>
</feature>
<evidence type="ECO:0000256" key="1">
    <source>
        <dbReference type="ARBA" id="ARBA00022833"/>
    </source>
</evidence>
<gene>
    <name evidence="4" type="ORF">WJX75_008077</name>
</gene>
<dbReference type="CDD" id="cd06257">
    <property type="entry name" value="DnaJ"/>
    <property type="match status" value="1"/>
</dbReference>
<feature type="compositionally biased region" description="Basic and acidic residues" evidence="2">
    <location>
        <begin position="176"/>
        <end position="187"/>
    </location>
</feature>
<organism evidence="4 5">
    <name type="scientific">Coccomyxa subellipsoidea</name>
    <dbReference type="NCBI Taxonomy" id="248742"/>
    <lineage>
        <taxon>Eukaryota</taxon>
        <taxon>Viridiplantae</taxon>
        <taxon>Chlorophyta</taxon>
        <taxon>core chlorophytes</taxon>
        <taxon>Trebouxiophyceae</taxon>
        <taxon>Trebouxiophyceae incertae sedis</taxon>
        <taxon>Coccomyxaceae</taxon>
        <taxon>Coccomyxa</taxon>
    </lineage>
</organism>
<dbReference type="Pfam" id="PF11160">
    <property type="entry name" value="Hva1_TUDOR"/>
    <property type="match status" value="1"/>
</dbReference>
<proteinExistence type="predicted"/>
<dbReference type="PANTHER" id="PTHR45255">
    <property type="entry name" value="DNAJ HOMOLOG SUBFAMILY C MEMBER 24"/>
    <property type="match status" value="1"/>
</dbReference>
<accession>A0ABR2YT97</accession>
<dbReference type="InterPro" id="IPR036869">
    <property type="entry name" value="J_dom_sf"/>
</dbReference>
<evidence type="ECO:0000256" key="2">
    <source>
        <dbReference type="SAM" id="MobiDB-lite"/>
    </source>
</evidence>
<dbReference type="SMART" id="SM00271">
    <property type="entry name" value="DnaJ"/>
    <property type="match status" value="1"/>
</dbReference>
<evidence type="ECO:0000313" key="5">
    <source>
        <dbReference type="Proteomes" id="UP001491310"/>
    </source>
</evidence>
<dbReference type="Gene3D" id="1.10.287.110">
    <property type="entry name" value="DnaJ domain"/>
    <property type="match status" value="1"/>
</dbReference>
<sequence>MAGKAQRSIDHYQVLNVAPDAPLEDIRAAYRTAVLQLHPDKAGADYGQKEWQRNEEFIRVQQAWEVLKNSRTRASYNQLLLAQALQKELAVSAEVDLDDMIIVARMGNSKEEKALEEKDIHPGDFVSTKYRGGTCEGVVERIATTTDEHPHPPKVIFTNQRGKEVAHNPSTLQKKAAAEQHVEEGDE</sequence>
<dbReference type="PROSITE" id="PS50076">
    <property type="entry name" value="DNAJ_2"/>
    <property type="match status" value="1"/>
</dbReference>
<protein>
    <recommendedName>
        <fullName evidence="3">J domain-containing protein</fullName>
    </recommendedName>
</protein>
<feature type="domain" description="J" evidence="3">
    <location>
        <begin position="10"/>
        <end position="80"/>
    </location>
</feature>
<keyword evidence="1" id="KW-0862">Zinc</keyword>
<name>A0ABR2YT97_9CHLO</name>
<evidence type="ECO:0000259" key="3">
    <source>
        <dbReference type="PROSITE" id="PS50076"/>
    </source>
</evidence>
<dbReference type="InterPro" id="IPR001623">
    <property type="entry name" value="DnaJ_domain"/>
</dbReference>
<dbReference type="InterPro" id="IPR018253">
    <property type="entry name" value="DnaJ_domain_CS"/>
</dbReference>
<evidence type="ECO:0000313" key="4">
    <source>
        <dbReference type="EMBL" id="KAK9909825.1"/>
    </source>
</evidence>
<dbReference type="PRINTS" id="PR00625">
    <property type="entry name" value="JDOMAIN"/>
</dbReference>
<dbReference type="SUPFAM" id="SSF46565">
    <property type="entry name" value="Chaperone J-domain"/>
    <property type="match status" value="1"/>
</dbReference>
<dbReference type="Pfam" id="PF00226">
    <property type="entry name" value="DnaJ"/>
    <property type="match status" value="1"/>
</dbReference>
<keyword evidence="5" id="KW-1185">Reference proteome</keyword>
<dbReference type="PROSITE" id="PS00636">
    <property type="entry name" value="DNAJ_1"/>
    <property type="match status" value="1"/>
</dbReference>
<dbReference type="EMBL" id="JALJOT010000006">
    <property type="protein sequence ID" value="KAK9909825.1"/>
    <property type="molecule type" value="Genomic_DNA"/>
</dbReference>
<dbReference type="Gene3D" id="2.30.30.1060">
    <property type="match status" value="1"/>
</dbReference>
<reference evidence="4 5" key="1">
    <citation type="journal article" date="2024" name="Nat. Commun.">
        <title>Phylogenomics reveals the evolutionary origins of lichenization in chlorophyte algae.</title>
        <authorList>
            <person name="Puginier C."/>
            <person name="Libourel C."/>
            <person name="Otte J."/>
            <person name="Skaloud P."/>
            <person name="Haon M."/>
            <person name="Grisel S."/>
            <person name="Petersen M."/>
            <person name="Berrin J.G."/>
            <person name="Delaux P.M."/>
            <person name="Dal Grande F."/>
            <person name="Keller J."/>
        </authorList>
    </citation>
    <scope>NUCLEOTIDE SEQUENCE [LARGE SCALE GENOMIC DNA]</scope>
    <source>
        <strain evidence="4 5">SAG 216-7</strain>
    </source>
</reference>
<comment type="caution">
    <text evidence="4">The sequence shown here is derived from an EMBL/GenBank/DDBJ whole genome shotgun (WGS) entry which is preliminary data.</text>
</comment>
<dbReference type="Proteomes" id="UP001491310">
    <property type="component" value="Unassembled WGS sequence"/>
</dbReference>
<dbReference type="PANTHER" id="PTHR45255:SF1">
    <property type="entry name" value="DNAJ HOMOLOG SUBFAMILY C MEMBER 24"/>
    <property type="match status" value="1"/>
</dbReference>